<reference evidence="2" key="1">
    <citation type="submission" date="2019-12" db="EMBL/GenBank/DDBJ databases">
        <title>Genome sequencing and annotation of Brassica cretica.</title>
        <authorList>
            <person name="Studholme D.J."/>
            <person name="Sarris P.F."/>
        </authorList>
    </citation>
    <scope>NUCLEOTIDE SEQUENCE</scope>
    <source>
        <strain evidence="2">PFS-102/07</strain>
        <tissue evidence="2">Leaf</tissue>
    </source>
</reference>
<organism evidence="2">
    <name type="scientific">Brassica cretica</name>
    <name type="common">Mustard</name>
    <dbReference type="NCBI Taxonomy" id="69181"/>
    <lineage>
        <taxon>Eukaryota</taxon>
        <taxon>Viridiplantae</taxon>
        <taxon>Streptophyta</taxon>
        <taxon>Embryophyta</taxon>
        <taxon>Tracheophyta</taxon>
        <taxon>Spermatophyta</taxon>
        <taxon>Magnoliopsida</taxon>
        <taxon>eudicotyledons</taxon>
        <taxon>Gunneridae</taxon>
        <taxon>Pentapetalae</taxon>
        <taxon>rosids</taxon>
        <taxon>malvids</taxon>
        <taxon>Brassicales</taxon>
        <taxon>Brassicaceae</taxon>
        <taxon>Brassiceae</taxon>
        <taxon>Brassica</taxon>
    </lineage>
</organism>
<protein>
    <submittedName>
        <fullName evidence="2">Uncharacterized protein</fullName>
    </submittedName>
</protein>
<accession>A0A8S9K8Q1</accession>
<dbReference type="AlphaFoldDB" id="A0A8S9K8Q1"/>
<proteinExistence type="predicted"/>
<dbReference type="EMBL" id="QGKY02000190">
    <property type="protein sequence ID" value="KAF2589746.1"/>
    <property type="molecule type" value="Genomic_DNA"/>
</dbReference>
<evidence type="ECO:0000256" key="1">
    <source>
        <dbReference type="SAM" id="MobiDB-lite"/>
    </source>
</evidence>
<comment type="caution">
    <text evidence="2">The sequence shown here is derived from an EMBL/GenBank/DDBJ whole genome shotgun (WGS) entry which is preliminary data.</text>
</comment>
<name>A0A8S9K8Q1_BRACR</name>
<feature type="compositionally biased region" description="Acidic residues" evidence="1">
    <location>
        <begin position="17"/>
        <end position="28"/>
    </location>
</feature>
<evidence type="ECO:0000313" key="2">
    <source>
        <dbReference type="EMBL" id="KAF2589746.1"/>
    </source>
</evidence>
<gene>
    <name evidence="2" type="ORF">F2Q70_00038730</name>
</gene>
<sequence length="91" mass="9894">MMKIFKSMNKQKNEMFELSDPEDDDDDAGAQRTSYVLTGDAYMAAHSSRPQLTAHGHSSQLSAPASAAVSCSSLLRFANHALSVFLTRAKT</sequence>
<feature type="region of interest" description="Disordered" evidence="1">
    <location>
        <begin position="1"/>
        <end position="31"/>
    </location>
</feature>